<comment type="caution">
    <text evidence="2">The sequence shown here is derived from an EMBL/GenBank/DDBJ whole genome shotgun (WGS) entry which is preliminary data.</text>
</comment>
<organism evidence="2 3">
    <name type="scientific">Desulfofundulus thermobenzoicus</name>
    <dbReference type="NCBI Taxonomy" id="29376"/>
    <lineage>
        <taxon>Bacteria</taxon>
        <taxon>Bacillati</taxon>
        <taxon>Bacillota</taxon>
        <taxon>Clostridia</taxon>
        <taxon>Eubacteriales</taxon>
        <taxon>Peptococcaceae</taxon>
        <taxon>Desulfofundulus</taxon>
    </lineage>
</organism>
<keyword evidence="3" id="KW-1185">Reference proteome</keyword>
<dbReference type="OrthoDB" id="9799670at2"/>
<evidence type="ECO:0000313" key="2">
    <source>
        <dbReference type="EMBL" id="MQL51401.1"/>
    </source>
</evidence>
<dbReference type="InterPro" id="IPR019270">
    <property type="entry name" value="DUF2283"/>
</dbReference>
<protein>
    <submittedName>
        <fullName evidence="2">DUF2283 domain-containing protein</fullName>
    </submittedName>
</protein>
<gene>
    <name evidence="2" type="ORF">GFC01_03805</name>
</gene>
<dbReference type="PANTHER" id="PTHR37029:SF1">
    <property type="entry name" value="SSR1768 PROTEIN"/>
    <property type="match status" value="1"/>
</dbReference>
<dbReference type="RefSeq" id="WP_152945332.1">
    <property type="nucleotide sequence ID" value="NZ_WHYR01000007.1"/>
</dbReference>
<accession>A0A6N7IN69</accession>
<sequence>MKIEYDPEVDALYLELREGIPTDSIDLEEGITVDLDDNGHVIGLEVLDASEKLREGLTNITINGMPSQRLYGHSNSSSRRKSAGKAGLL</sequence>
<name>A0A6N7IN69_9FIRM</name>
<dbReference type="AlphaFoldDB" id="A0A6N7IN69"/>
<evidence type="ECO:0000256" key="1">
    <source>
        <dbReference type="SAM" id="MobiDB-lite"/>
    </source>
</evidence>
<proteinExistence type="predicted"/>
<dbReference type="PANTHER" id="PTHR37029">
    <property type="entry name" value="SSR1768 PROTEIN"/>
    <property type="match status" value="1"/>
</dbReference>
<dbReference type="EMBL" id="WHYR01000007">
    <property type="protein sequence ID" value="MQL51401.1"/>
    <property type="molecule type" value="Genomic_DNA"/>
</dbReference>
<evidence type="ECO:0000313" key="3">
    <source>
        <dbReference type="Proteomes" id="UP000441717"/>
    </source>
</evidence>
<dbReference type="Pfam" id="PF10049">
    <property type="entry name" value="DUF2283"/>
    <property type="match status" value="1"/>
</dbReference>
<reference evidence="2 3" key="1">
    <citation type="submission" date="2019-10" db="EMBL/GenBank/DDBJ databases">
        <title>Comparative genomics of sulfur disproportionating microorganisms.</title>
        <authorList>
            <person name="Ward L.M."/>
            <person name="Bertran E."/>
            <person name="Johnston D."/>
        </authorList>
    </citation>
    <scope>NUCLEOTIDE SEQUENCE [LARGE SCALE GENOMIC DNA]</scope>
    <source>
        <strain evidence="2 3">DSM 14055</strain>
    </source>
</reference>
<feature type="region of interest" description="Disordered" evidence="1">
    <location>
        <begin position="64"/>
        <end position="89"/>
    </location>
</feature>
<dbReference type="Proteomes" id="UP000441717">
    <property type="component" value="Unassembled WGS sequence"/>
</dbReference>